<evidence type="ECO:0000313" key="3">
    <source>
        <dbReference type="Proteomes" id="UP000202440"/>
    </source>
</evidence>
<proteinExistence type="predicted"/>
<dbReference type="Proteomes" id="UP000202440">
    <property type="component" value="Chromosome"/>
</dbReference>
<evidence type="ECO:0000256" key="1">
    <source>
        <dbReference type="SAM" id="SignalP"/>
    </source>
</evidence>
<name>A0A222FKP4_9GAMM</name>
<reference evidence="2 3" key="1">
    <citation type="submission" date="2017-07" db="EMBL/GenBank/DDBJ databases">
        <title>Annotated genome sequence of Bacterioplanes sanyensis isolated from Red Sea.</title>
        <authorList>
            <person name="Rehman Z.U."/>
        </authorList>
    </citation>
    <scope>NUCLEOTIDE SEQUENCE [LARGE SCALE GENOMIC DNA]</scope>
    <source>
        <strain evidence="2 3">NV9</strain>
    </source>
</reference>
<evidence type="ECO:0000313" key="2">
    <source>
        <dbReference type="EMBL" id="ASP39350.1"/>
    </source>
</evidence>
<feature type="signal peptide" evidence="1">
    <location>
        <begin position="1"/>
        <end position="37"/>
    </location>
</feature>
<dbReference type="Pfam" id="PF03923">
    <property type="entry name" value="Lipoprotein_16"/>
    <property type="match status" value="1"/>
</dbReference>
<sequence length="205" mass="22895">MSGYLSAMKRTFQPKRLLRAKLAALLAAAALSGCVLSPQTIELNQSVALSPGQSPNRDALVRVVDQRSKSPDWIGHRGGRAPENSPLLVSESLDTLLTRRLQDSLRQLGFGQGPEPALKVQMDIDTFMYQCNEGVIVNQCGLEIELMVTVIKEQGRFSKPYRIRQSRELAVSPVQEYNQTWVNEALDSLWQHMFSDSELRRALGV</sequence>
<dbReference type="EMBL" id="CP022530">
    <property type="protein sequence ID" value="ASP39350.1"/>
    <property type="molecule type" value="Genomic_DNA"/>
</dbReference>
<keyword evidence="3" id="KW-1185">Reference proteome</keyword>
<protein>
    <recommendedName>
        <fullName evidence="4">ABC-type transport auxiliary lipoprotein component domain-containing protein</fullName>
    </recommendedName>
</protein>
<dbReference type="KEGG" id="bsan:CHH28_11990"/>
<dbReference type="InterPro" id="IPR005619">
    <property type="entry name" value="Uncharacterised_YajG"/>
</dbReference>
<dbReference type="AlphaFoldDB" id="A0A222FKP4"/>
<keyword evidence="1" id="KW-0732">Signal</keyword>
<accession>A0A222FKP4</accession>
<organism evidence="2 3">
    <name type="scientific">Bacterioplanes sanyensis</name>
    <dbReference type="NCBI Taxonomy" id="1249553"/>
    <lineage>
        <taxon>Bacteria</taxon>
        <taxon>Pseudomonadati</taxon>
        <taxon>Pseudomonadota</taxon>
        <taxon>Gammaproteobacteria</taxon>
        <taxon>Oceanospirillales</taxon>
        <taxon>Oceanospirillaceae</taxon>
        <taxon>Bacterioplanes</taxon>
    </lineage>
</organism>
<gene>
    <name evidence="2" type="ORF">CHH28_11990</name>
</gene>
<evidence type="ECO:0008006" key="4">
    <source>
        <dbReference type="Google" id="ProtNLM"/>
    </source>
</evidence>
<feature type="chain" id="PRO_5012510729" description="ABC-type transport auxiliary lipoprotein component domain-containing protein" evidence="1">
    <location>
        <begin position="38"/>
        <end position="205"/>
    </location>
</feature>